<dbReference type="FunFam" id="2.60.40.60:FF:000066">
    <property type="entry name" value="FAT atypical cadherin 1"/>
    <property type="match status" value="1"/>
</dbReference>
<feature type="domain" description="Cadherin" evidence="19">
    <location>
        <begin position="708"/>
        <end position="812"/>
    </location>
</feature>
<dbReference type="InterPro" id="IPR020894">
    <property type="entry name" value="Cadherin_CS"/>
</dbReference>
<evidence type="ECO:0000313" key="21">
    <source>
        <dbReference type="Proteomes" id="UP000261380"/>
    </source>
</evidence>
<dbReference type="SUPFAM" id="SSF57196">
    <property type="entry name" value="EGF/Laminin"/>
    <property type="match status" value="2"/>
</dbReference>
<dbReference type="FunFam" id="2.60.40.60:FF:000075">
    <property type="entry name" value="FAT atypical cadherin 1"/>
    <property type="match status" value="1"/>
</dbReference>
<evidence type="ECO:0000256" key="6">
    <source>
        <dbReference type="ARBA" id="ARBA00022837"/>
    </source>
</evidence>
<keyword evidence="21" id="KW-1185">Reference proteome</keyword>
<feature type="domain" description="Cadherin" evidence="19">
    <location>
        <begin position="2509"/>
        <end position="2614"/>
    </location>
</feature>
<dbReference type="FunFam" id="2.60.40.60:FF:000089">
    <property type="entry name" value="FAT atypical cadherin 1"/>
    <property type="match status" value="1"/>
</dbReference>
<feature type="domain" description="Cadherin" evidence="19">
    <location>
        <begin position="1669"/>
        <end position="1769"/>
    </location>
</feature>
<dbReference type="PROSITE" id="PS50026">
    <property type="entry name" value="EGF_3"/>
    <property type="match status" value="2"/>
</dbReference>
<keyword evidence="7" id="KW-0130">Cell adhesion</keyword>
<feature type="domain" description="Cadherin" evidence="19">
    <location>
        <begin position="2717"/>
        <end position="2821"/>
    </location>
</feature>
<keyword evidence="9 15" id="KW-0472">Membrane</keyword>
<dbReference type="Gene3D" id="2.60.40.60">
    <property type="entry name" value="Cadherins"/>
    <property type="match status" value="29"/>
</dbReference>
<feature type="domain" description="Cadherin" evidence="19">
    <location>
        <begin position="1978"/>
        <end position="2079"/>
    </location>
</feature>
<evidence type="ECO:0000256" key="12">
    <source>
        <dbReference type="PROSITE-ProRule" id="PRU00043"/>
    </source>
</evidence>
<feature type="domain" description="Cadherin" evidence="19">
    <location>
        <begin position="458"/>
        <end position="563"/>
    </location>
</feature>
<protein>
    <submittedName>
        <fullName evidence="20">FAT atypical cadherin 2</fullName>
    </submittedName>
</protein>
<dbReference type="PROSITE" id="PS50025">
    <property type="entry name" value="LAM_G_DOMAIN"/>
    <property type="match status" value="1"/>
</dbReference>
<dbReference type="InterPro" id="IPR002126">
    <property type="entry name" value="Cadherin-like_dom"/>
</dbReference>
<dbReference type="FunFam" id="2.60.40.60:FF:000032">
    <property type="entry name" value="FAT atypical cadherin 1"/>
    <property type="match status" value="1"/>
</dbReference>
<dbReference type="PROSITE" id="PS00022">
    <property type="entry name" value="EGF_1"/>
    <property type="match status" value="1"/>
</dbReference>
<dbReference type="FunFam" id="2.60.40.60:FF:000026">
    <property type="entry name" value="FAT atypical cadherin 1"/>
    <property type="match status" value="2"/>
</dbReference>
<evidence type="ECO:0000256" key="14">
    <source>
        <dbReference type="SAM" id="MobiDB-lite"/>
    </source>
</evidence>
<dbReference type="FunFam" id="2.60.40.60:FF:000058">
    <property type="entry name" value="FAT atypical cadherin 3"/>
    <property type="match status" value="1"/>
</dbReference>
<dbReference type="Ensembl" id="ENSXCOT00000021023.1">
    <property type="protein sequence ID" value="ENSXCOP00000020769.1"/>
    <property type="gene ID" value="ENSXCOG00000015574.1"/>
</dbReference>
<proteinExistence type="predicted"/>
<evidence type="ECO:0000256" key="15">
    <source>
        <dbReference type="SAM" id="Phobius"/>
    </source>
</evidence>
<dbReference type="PROSITE" id="PS50268">
    <property type="entry name" value="CADHERIN_2"/>
    <property type="match status" value="28"/>
</dbReference>
<evidence type="ECO:0000259" key="18">
    <source>
        <dbReference type="PROSITE" id="PS50026"/>
    </source>
</evidence>
<dbReference type="FunFam" id="2.60.40.60:FF:000064">
    <property type="entry name" value="FAT atypical cadherin 1"/>
    <property type="match status" value="1"/>
</dbReference>
<evidence type="ECO:0000256" key="16">
    <source>
        <dbReference type="SAM" id="SignalP"/>
    </source>
</evidence>
<dbReference type="FunFam" id="2.60.40.60:FF:000194">
    <property type="entry name" value="FAT atypical cadherin 2"/>
    <property type="match status" value="1"/>
</dbReference>
<dbReference type="InterPro" id="IPR050971">
    <property type="entry name" value="Cadherin-domain_protein"/>
</dbReference>
<feature type="domain" description="Cadherin" evidence="19">
    <location>
        <begin position="3031"/>
        <end position="3135"/>
    </location>
</feature>
<evidence type="ECO:0000259" key="17">
    <source>
        <dbReference type="PROSITE" id="PS50025"/>
    </source>
</evidence>
<dbReference type="FunFam" id="2.60.40.60:FF:000084">
    <property type="entry name" value="FAT atypical cadherin 3"/>
    <property type="match status" value="1"/>
</dbReference>
<feature type="domain" description="Cadherin" evidence="19">
    <location>
        <begin position="1471"/>
        <end position="1566"/>
    </location>
</feature>
<evidence type="ECO:0000256" key="11">
    <source>
        <dbReference type="ARBA" id="ARBA00023180"/>
    </source>
</evidence>
<keyword evidence="5" id="KW-0677">Repeat</keyword>
<dbReference type="GO" id="GO:0005911">
    <property type="term" value="C:cell-cell junction"/>
    <property type="evidence" value="ECO:0007669"/>
    <property type="project" value="TreeGrafter"/>
</dbReference>
<feature type="disulfide bond" evidence="13">
    <location>
        <begin position="3614"/>
        <end position="3623"/>
    </location>
</feature>
<dbReference type="SMART" id="SM00181">
    <property type="entry name" value="EGF"/>
    <property type="match status" value="2"/>
</dbReference>
<feature type="signal peptide" evidence="16">
    <location>
        <begin position="1"/>
        <end position="25"/>
    </location>
</feature>
<feature type="chain" id="PRO_5017396627" evidence="16">
    <location>
        <begin position="26"/>
        <end position="3962"/>
    </location>
</feature>
<dbReference type="FunFam" id="2.60.40.60:FF:000015">
    <property type="entry name" value="FAT atypical cadherin 1"/>
    <property type="match status" value="1"/>
</dbReference>
<dbReference type="FunFam" id="2.60.40.60:FF:000059">
    <property type="entry name" value="FAT atypical cadherin 3"/>
    <property type="match status" value="1"/>
</dbReference>
<sequence>MAISRTKLFTLVTILLVAKCHGVMGKGKDTSLLSFTHHLYNATINENSAPRIYVDIPVKMGIPLTDLLWDIKYNIVAGNDEDFFQPEALSVGDFCFLRIKTRSSDSALLNREVRDSYTLTVEATESTFELQAKTKVFIHVLDTNDLKPLFYPASYNVNIREDTPLKTSVVKVSATDADIGTNAEFFYSFTSRAHPFSVDPFTGVVTLVKKLNHTQMQRYDLTVLAEDRTKKISGIKKFGNTARVTVNIQKMPKEFPVITPPPIPKVSADGDVDISVRVEAGVKPVESLHIINGDPHQCFEIIPSGVQSMDFQVISTKRIVWSQSPFGLNLSLQAKDRSSPSFLSPITKIHIPAGPYWPLTFLEDTYIVTLSEFSPPKTHVIKVSVTSLYQNVTFSIKNNPDSLNFKIHPKTGIIITAEKLDYERKNRYEFDVVANHGEAETHIVVKIADENDNNPQFRQTSYQATVDENMPVGSSVLKVAASDIDEGKNGFVTYSIASSGPLPFTIDSFTGIISTSEHLDYELMKRWYHLRVWASDSGSPFSQVSECPVTITLNNLNDNIPLFERVGCNITIPLDLTVGHILAEISAIDLDELQQLQYIIESGNEAQIFGIDSISGSIFLTKQIPPQEGSFTLRVVATDGKHHSEVSVVRVTVTNKGENATVSCLETGIFKQMTDKLIESIKPVLINQEEESFSDIHITNRHSPKIAKSIPSSIDVPENYTLNSTILQFKATDMDSGYNSMLVYAISTGNEDGCFAINTFSGELCLACPLDRETKEFYILNITVYDLGTPQTSAWKFLAVNVVDVNDNPPVFDQPRYVIRVPENAEKDSVIFRARAVDVDTDLNGNVLYSFLTPTDTFRVDELTGEVIVMGPLDREYSPRHDLWIRATDQARLGPQLFSTTNLVVILEDINDNTPKFVPKVYHIKVAEDVPVGTLLVWVETVDLDLGSGGLVTYRLMSTESGIFHLDSSTGTLTLERELDFERRPAYNLTVQAVDHGLPRSLSSSCFVEIEVLDVNENLHKPEFTEFVYEAAVMEDAAVGTSVVMISASDKDVGRDAVVRYHISDGSGLGVFSIDEETGVIRTAEALDRETVQHYWLSVYATDLGTEPLISWTHVYLEVLDVNDNAPELSRPVYFASVQENLDKVTSVIQVLATDLDTSSEGKLSYQMQESHKTYFDVDPKTGKNNSKKIYAASCNIDNIFSIDPELGSISVSKPLDLQPQDQFHLTVKANDQGFPQRSDLCSVHIHIRISDQTPPIFPADEYLTEVSELRAPSTPVVTISASCPSAVHYGIESGNLNDTFYINPYTGLISTKRYLDFETWESYKLKVTASTTAGAISKTLVHIYVMDENDNAPVFQQKEYLGQISESAPINSIVMGKRSAPLVVQAFDADRDSNSLLTYLILEPEVLKVFKIDPSMGTISLIAPLDFEAKAEYHFTVQVKDSGEPSLYAAEPAKVTVRVLDLNDCAPQFTASVYESSIIVPAVRDTEVVRVMAHDGDSAVSYSISEGNLHNAFSIDPNTGVITVSNVSEFRSFYQLTVRASDGLFKDSATVNINVTELMPSDLEFQHKIYSASIAENLNTVKTLAALKVSGCYLNEPLLYSVINPVGRFTISQMSGVLETTGIPFDREEQDIYDIVVKVEDTRTPPRTATAQVKIFIDDVNDNSPQFLNLPFSMMISEDSEPGDVLYQATAIDKDLGENGSIMYSLEEDFDLFRIDPDVGDVSLQRPLDFEALNKYMLTVVASDDGLPSHSTTAQLTIQVRNRTNPVFQTLLYPLRVPENVPPFTTILHVQARNPEGYRLIYNLEEENASKHFHIDFKTGVLTITNPLDYESQTMHFLTVRATDSVTGVFSEASIEIVVEDVNDNPPLFPQLTYSVNIAEGLPVGTSVIQLNATDKDSGRNQDLTYWIVKTEGNETDFFEINPKTGLIITKQVLDHEDIEQFNLKIKAIDNGTVPLSSEVMVFVNVTDVNDNPPDFVSSQYEATLDEMAKCGHIVIKIQASDPDSEDLNNLKYKIISGNKDRYFNINESSGIISFSNVCKRNLDPYYNLTVAVSDGVFQKTAPVSIDMINSNRHSPYFKKSIYEAELAENAEAGTRVIRLAAIDPDDGPYGSVDYTIINKLADEKFAILEDGQIVTTQPLDRENPTQKVIAIKVMAKDGGGKVAFCTVKIILTDENDNVPQFKASEYQVSIQSTVNKGSPVIQIMAYDADDGKNADVTYTVDEAEEVVEDIIEINPFTGVVSVKESLVGMENKIFNFKVKARDGSLPFYNSTVPVQLKVVPPEVPLPKFSEPLYTFSAAEDFPIGSEIGSVRADSDMPLIYSLVNGNTVESNKDKVFSLDQESGTLLLQKTIDHEKTKWYQIDVIAQGNHNGTDVASLVSVSIQVQDVNDNQPMFDASPYRAFLAENMPAGTTVIQVTANDPDTDTNGMVTYSLEALPDDTEIDINEVFAIEGESGWITTLRETDCETLRVYKFNVVATDHGGDVKLSSSVLVEVMVTDENDNAPKFTEYVYHGSVVENATPFEPIVSMTTTDADVSLENRLVTCYITDGDPLGQFAIVQLDEGQWGLIVKENLDRETIGRYTLRVTATDGKFEAPVTVDVHVLDSNDNSPVCEQLVYTEGVMENAPPRMFVLKVSASDPDVGANGAISYTLHGPDADKFHLDPRTGELFTLAVLDRETYSEFNLVTKATDGGGRSCQADILLMIQDMNDNPPLFSSSHYEVTVFDNTTVRTPIAVIYAKDPDTGINSEVKYSMLAGDRGFFSLDEFSGVLRLERPLTSDTPPAFELKVKATDRGLPRHLYSVATVTVDVVSLDDYQPVFLSSEYTAQLSESLVVGSEVLSVSALTRDGGGPDPIVYRIISGNEDGRFHLDSQTGLLTLMAALDFEVSREYYLSVEGSRGKSSLSDITTVIINVTDMNDNAPVFRQGDYSAEILEDLTPGSLVMKVTASDLDGPINNLLRYSIVSGDLQQQFSIHPRSGEISVRTALDREEITHYSLTVQAADEGRPPLSSAVLVTITIMDVNDNPPVFSQVNHNLVLQEGESIGSSILQLVVTDKDTPKNGPPFSFHILSGNSDRRFNVDQGGLLSLSAPLRKKNKPYHQLKIQVTDSGHPPLSSICVININVTEQSKYPPTVVPLEVFITTTGGLFANRVIGKLHASDQDLQDILTYRMVSQKPEGQRFSVDLTDGKIWADENLEVGSYALNISVSDGKFTVWTEVKVHMWAASQSVLDSGLTLQLVGMSPEEFLGDHWRGLQRKMAQSLSLPKQELYLASLQQLSDTKALEVLLVHWNWPIRLLRKAELEDSLGLRIPKVSHDGCVEASCLARGCRNAVLLSGAKLSHFTTARAGYITPQHTWESVCSCNESALKFSSTSYLKYLHRMDEDSQDFRLSLRFKTFQEQGLIMSSRGANDWGTLQVFILIWELHFRYRCGKKSPSTLLVRSHLVSDGRWHSVLLEVNSSFLKLTLDQQHPASISLAEPCRMMHSHGALLFAPLPQDSAQDLSLDSHHFTGCLEGLELNKELIVVGDEAELTGSGSRRVYGVYQCCNNAGGCDNEPCQNGGVCQENAAGEPHCMCAGTFHGDRCELAVNPCISQPCTNGRVCIPKAPGYICNCSLDNTEARCHNEIEVCQPNSCPGAYDCKVTDGLIYCAPLPVVSQEIGYLEIIQICAVVLGIVLLVGVFVCVRKYYVQKKKRKPVCVQDSNGYFQPSLAKSLKAECQDVNSTEMSSLVNATNNLDHHTPFRSLRPRSQISSAGSGSPKAQRPVVCSVAPNLPVRPPSSSDNDSIRKGHWDMDYEVYPADPDYYGRPTVREFPQFDIVEDTYSTSTVDSRRNSRFGGFPFPLDRCDRRAPLPPCYSNQNLDDFLGPDGLPLPSSQCPNEYTAISYYPTQHTRSLDNVSSGYKRLSMRLSVAMPSYAEQSSPPPGPNPAQPQTRPTGQNHRGYDGLSMVESDYGSCEEVMF</sequence>
<dbReference type="Pfam" id="PF02210">
    <property type="entry name" value="Laminin_G_2"/>
    <property type="match status" value="1"/>
</dbReference>
<dbReference type="InterPro" id="IPR000742">
    <property type="entry name" value="EGF"/>
</dbReference>
<evidence type="ECO:0000256" key="2">
    <source>
        <dbReference type="ARBA" id="ARBA00022536"/>
    </source>
</evidence>
<feature type="domain" description="Cadherin" evidence="19">
    <location>
        <begin position="362"/>
        <end position="457"/>
    </location>
</feature>
<dbReference type="STRING" id="32473.ENSXCOP00000020769"/>
<dbReference type="PROSITE" id="PS00232">
    <property type="entry name" value="CADHERIN_1"/>
    <property type="match status" value="12"/>
</dbReference>
<feature type="domain" description="Cadherin" evidence="19">
    <location>
        <begin position="570"/>
        <end position="670"/>
    </location>
</feature>
<dbReference type="FunFam" id="2.60.40.60:FF:000053">
    <property type="entry name" value="FAT atypical cadherin 3"/>
    <property type="match status" value="1"/>
</dbReference>
<dbReference type="FunFam" id="2.60.40.60:FF:000276">
    <property type="entry name" value="FAT atypical cadherin 2"/>
    <property type="match status" value="2"/>
</dbReference>
<reference evidence="20" key="1">
    <citation type="submission" date="2025-08" db="UniProtKB">
        <authorList>
            <consortium name="Ensembl"/>
        </authorList>
    </citation>
    <scope>IDENTIFICATION</scope>
</reference>
<dbReference type="SUPFAM" id="SSF49313">
    <property type="entry name" value="Cadherin-like"/>
    <property type="match status" value="29"/>
</dbReference>
<keyword evidence="11" id="KW-0325">Glycoprotein</keyword>
<keyword evidence="3 15" id="KW-0812">Transmembrane</keyword>
<feature type="domain" description="Cadherin" evidence="19">
    <location>
        <begin position="2291"/>
        <end position="2396"/>
    </location>
</feature>
<dbReference type="GO" id="GO:0009653">
    <property type="term" value="P:anatomical structure morphogenesis"/>
    <property type="evidence" value="ECO:0007669"/>
    <property type="project" value="UniProtKB-ARBA"/>
</dbReference>
<dbReference type="InterPro" id="IPR001791">
    <property type="entry name" value="Laminin_G"/>
</dbReference>
<feature type="domain" description="Cadherin" evidence="19">
    <location>
        <begin position="36"/>
        <end position="150"/>
    </location>
</feature>
<keyword evidence="10 13" id="KW-1015">Disulfide bond</keyword>
<dbReference type="SMART" id="SM00112">
    <property type="entry name" value="CA"/>
    <property type="match status" value="28"/>
</dbReference>
<feature type="domain" description="Cadherin" evidence="19">
    <location>
        <begin position="1770"/>
        <end position="1870"/>
    </location>
</feature>
<dbReference type="FunFam" id="2.60.40.60:FF:000051">
    <property type="entry name" value="FAT atypical cadherin 1"/>
    <property type="match status" value="1"/>
</dbReference>
<evidence type="ECO:0000259" key="19">
    <source>
        <dbReference type="PROSITE" id="PS50268"/>
    </source>
</evidence>
<feature type="domain" description="Cadherin" evidence="19">
    <location>
        <begin position="1130"/>
        <end position="1258"/>
    </location>
</feature>
<dbReference type="FunFam" id="2.60.40.60:FF:000211">
    <property type="entry name" value="Dachsous cadherin-related 2"/>
    <property type="match status" value="1"/>
</dbReference>
<evidence type="ECO:0000256" key="1">
    <source>
        <dbReference type="ARBA" id="ARBA00004167"/>
    </source>
</evidence>
<feature type="transmembrane region" description="Helical" evidence="15">
    <location>
        <begin position="3665"/>
        <end position="3685"/>
    </location>
</feature>
<feature type="domain" description="Cadherin" evidence="19">
    <location>
        <begin position="1025"/>
        <end position="1129"/>
    </location>
</feature>
<feature type="domain" description="Cadherin" evidence="19">
    <location>
        <begin position="151"/>
        <end position="258"/>
    </location>
</feature>
<feature type="domain" description="Cadherin" evidence="19">
    <location>
        <begin position="918"/>
        <end position="1024"/>
    </location>
</feature>
<evidence type="ECO:0000256" key="10">
    <source>
        <dbReference type="ARBA" id="ARBA00023157"/>
    </source>
</evidence>
<dbReference type="FunFam" id="2.60.40.60:FF:000215">
    <property type="entry name" value="FAT atypical cadherin 2"/>
    <property type="match status" value="1"/>
</dbReference>
<feature type="domain" description="Cadherin" evidence="19">
    <location>
        <begin position="2080"/>
        <end position="2183"/>
    </location>
</feature>
<dbReference type="GO" id="GO:0005509">
    <property type="term" value="F:calcium ion binding"/>
    <property type="evidence" value="ECO:0007669"/>
    <property type="project" value="UniProtKB-UniRule"/>
</dbReference>
<evidence type="ECO:0000256" key="13">
    <source>
        <dbReference type="PROSITE-ProRule" id="PRU00076"/>
    </source>
</evidence>
<dbReference type="PANTHER" id="PTHR24025">
    <property type="entry name" value="DESMOGLEIN FAMILY MEMBER"/>
    <property type="match status" value="1"/>
</dbReference>
<dbReference type="PANTHER" id="PTHR24025:SF16">
    <property type="entry name" value="FAT ATYPICAL CADHERIN 2"/>
    <property type="match status" value="1"/>
</dbReference>
<evidence type="ECO:0000256" key="4">
    <source>
        <dbReference type="ARBA" id="ARBA00022729"/>
    </source>
</evidence>
<name>A0A3B5MMS5_9TELE</name>
<evidence type="ECO:0000256" key="5">
    <source>
        <dbReference type="ARBA" id="ARBA00022737"/>
    </source>
</evidence>
<dbReference type="FunFam" id="2.60.40.60:FF:000039">
    <property type="entry name" value="FAT atypical cadherin 3"/>
    <property type="match status" value="1"/>
</dbReference>
<dbReference type="GO" id="GO:0007156">
    <property type="term" value="P:homophilic cell adhesion via plasma membrane adhesion molecules"/>
    <property type="evidence" value="ECO:0007669"/>
    <property type="project" value="InterPro"/>
</dbReference>
<dbReference type="FunFam" id="2.60.40.60:FF:000024">
    <property type="entry name" value="FAT atypical cadherin 3"/>
    <property type="match status" value="2"/>
</dbReference>
<comment type="caution">
    <text evidence="13">Lacks conserved residue(s) required for the propagation of feature annotation.</text>
</comment>
<dbReference type="FunFam" id="2.60.40.60:FF:000035">
    <property type="entry name" value="Protocadherin Fat 3"/>
    <property type="match status" value="1"/>
</dbReference>
<evidence type="ECO:0000256" key="9">
    <source>
        <dbReference type="ARBA" id="ARBA00023136"/>
    </source>
</evidence>
<evidence type="ECO:0000256" key="7">
    <source>
        <dbReference type="ARBA" id="ARBA00022889"/>
    </source>
</evidence>
<dbReference type="GeneTree" id="ENSGT00940000158507"/>
<keyword evidence="6 12" id="KW-0106">Calcium</keyword>
<evidence type="ECO:0000256" key="3">
    <source>
        <dbReference type="ARBA" id="ARBA00022692"/>
    </source>
</evidence>
<feature type="domain" description="Cadherin" evidence="19">
    <location>
        <begin position="2184"/>
        <end position="2290"/>
    </location>
</feature>
<dbReference type="InterPro" id="IPR013320">
    <property type="entry name" value="ConA-like_dom_sf"/>
</dbReference>
<evidence type="ECO:0000313" key="20">
    <source>
        <dbReference type="Ensembl" id="ENSXCOP00000020769.1"/>
    </source>
</evidence>
<feature type="domain" description="Cadherin" evidence="19">
    <location>
        <begin position="1259"/>
        <end position="1356"/>
    </location>
</feature>
<feature type="domain" description="Cadherin" evidence="19">
    <location>
        <begin position="2615"/>
        <end position="2716"/>
    </location>
</feature>
<feature type="domain" description="Laminin G" evidence="17">
    <location>
        <begin position="3365"/>
        <end position="3547"/>
    </location>
</feature>
<feature type="domain" description="Cadherin" evidence="19">
    <location>
        <begin position="2926"/>
        <end position="3030"/>
    </location>
</feature>
<dbReference type="FunFam" id="2.60.40.60:FF:000033">
    <property type="entry name" value="FAT atypical cadherin 1"/>
    <property type="match status" value="1"/>
</dbReference>
<feature type="domain" description="EGF-like" evidence="18">
    <location>
        <begin position="3549"/>
        <end position="3586"/>
    </location>
</feature>
<keyword evidence="8 15" id="KW-1133">Transmembrane helix</keyword>
<dbReference type="FunFam" id="2.60.40.60:FF:000080">
    <property type="entry name" value="FAT atypical cadherin 1"/>
    <property type="match status" value="1"/>
</dbReference>
<feature type="domain" description="Cadherin" evidence="19">
    <location>
        <begin position="1567"/>
        <end position="1668"/>
    </location>
</feature>
<keyword evidence="4 16" id="KW-0732">Signal</keyword>
<dbReference type="CDD" id="cd00110">
    <property type="entry name" value="LamG"/>
    <property type="match status" value="1"/>
</dbReference>
<dbReference type="SMART" id="SM00282">
    <property type="entry name" value="LamG"/>
    <property type="match status" value="1"/>
</dbReference>
<reference evidence="20" key="2">
    <citation type="submission" date="2025-09" db="UniProtKB">
        <authorList>
            <consortium name="Ensembl"/>
        </authorList>
    </citation>
    <scope>IDENTIFICATION</scope>
</reference>
<accession>A0A3B5MMS5</accession>
<feature type="compositionally biased region" description="Polar residues" evidence="14">
    <location>
        <begin position="3748"/>
        <end position="3757"/>
    </location>
</feature>
<dbReference type="PRINTS" id="PR00205">
    <property type="entry name" value="CADHERIN"/>
</dbReference>
<dbReference type="Gene3D" id="2.60.120.200">
    <property type="match status" value="1"/>
</dbReference>
<feature type="domain" description="Cadherin" evidence="19">
    <location>
        <begin position="813"/>
        <end position="917"/>
    </location>
</feature>
<feature type="domain" description="EGF-like" evidence="18">
    <location>
        <begin position="3588"/>
        <end position="3624"/>
    </location>
</feature>
<dbReference type="Pfam" id="PF00028">
    <property type="entry name" value="Cadherin"/>
    <property type="match status" value="26"/>
</dbReference>
<feature type="region of interest" description="Disordered" evidence="14">
    <location>
        <begin position="3739"/>
        <end position="3764"/>
    </location>
</feature>
<dbReference type="CDD" id="cd00054">
    <property type="entry name" value="EGF_CA"/>
    <property type="match status" value="1"/>
</dbReference>
<feature type="region of interest" description="Disordered" evidence="14">
    <location>
        <begin position="3915"/>
        <end position="3950"/>
    </location>
</feature>
<dbReference type="FunFam" id="2.60.40.60:FF:000021">
    <property type="entry name" value="FAT atypical cadherin 1"/>
    <property type="match status" value="2"/>
</dbReference>
<comment type="subcellular location">
    <subcellularLocation>
        <location evidence="1">Membrane</location>
        <topology evidence="1">Single-pass membrane protein</topology>
    </subcellularLocation>
</comment>
<dbReference type="Proteomes" id="UP000261380">
    <property type="component" value="Unplaced"/>
</dbReference>
<feature type="domain" description="Cadherin" evidence="19">
    <location>
        <begin position="2397"/>
        <end position="2508"/>
    </location>
</feature>
<dbReference type="CDD" id="cd11304">
    <property type="entry name" value="Cadherin_repeat"/>
    <property type="match status" value="27"/>
</dbReference>
<feature type="region of interest" description="Disordered" evidence="14">
    <location>
        <begin position="3770"/>
        <end position="3789"/>
    </location>
</feature>
<dbReference type="SUPFAM" id="SSF49899">
    <property type="entry name" value="Concanavalin A-like lectins/glucanases"/>
    <property type="match status" value="1"/>
</dbReference>
<feature type="domain" description="Cadherin" evidence="19">
    <location>
        <begin position="1357"/>
        <end position="1470"/>
    </location>
</feature>
<evidence type="ECO:0000256" key="8">
    <source>
        <dbReference type="ARBA" id="ARBA00022989"/>
    </source>
</evidence>
<dbReference type="GO" id="GO:0005886">
    <property type="term" value="C:plasma membrane"/>
    <property type="evidence" value="ECO:0007669"/>
    <property type="project" value="InterPro"/>
</dbReference>
<organism evidence="20 21">
    <name type="scientific">Xiphophorus couchianus</name>
    <name type="common">Monterrey platyfish</name>
    <dbReference type="NCBI Taxonomy" id="32473"/>
    <lineage>
        <taxon>Eukaryota</taxon>
        <taxon>Metazoa</taxon>
        <taxon>Chordata</taxon>
        <taxon>Craniata</taxon>
        <taxon>Vertebrata</taxon>
        <taxon>Euteleostomi</taxon>
        <taxon>Actinopterygii</taxon>
        <taxon>Neopterygii</taxon>
        <taxon>Teleostei</taxon>
        <taxon>Neoteleostei</taxon>
        <taxon>Acanthomorphata</taxon>
        <taxon>Ovalentaria</taxon>
        <taxon>Atherinomorphae</taxon>
        <taxon>Cyprinodontiformes</taxon>
        <taxon>Poeciliidae</taxon>
        <taxon>Poeciliinae</taxon>
        <taxon>Xiphophorus</taxon>
    </lineage>
</organism>
<feature type="domain" description="Cadherin" evidence="19">
    <location>
        <begin position="2822"/>
        <end position="2925"/>
    </location>
</feature>
<feature type="disulfide bond" evidence="13">
    <location>
        <begin position="3576"/>
        <end position="3585"/>
    </location>
</feature>
<feature type="domain" description="Cadherin" evidence="19">
    <location>
        <begin position="1871"/>
        <end position="1977"/>
    </location>
</feature>
<dbReference type="InterPro" id="IPR015919">
    <property type="entry name" value="Cadherin-like_sf"/>
</dbReference>
<dbReference type="FunFam" id="2.60.40.60:FF:000061">
    <property type="entry name" value="FAT atypical cadherin 3"/>
    <property type="match status" value="1"/>
</dbReference>
<keyword evidence="2 13" id="KW-0245">EGF-like domain</keyword>
<dbReference type="Gene3D" id="2.10.25.10">
    <property type="entry name" value="Laminin"/>
    <property type="match status" value="1"/>
</dbReference>